<evidence type="ECO:0000256" key="1">
    <source>
        <dbReference type="SAM" id="MobiDB-lite"/>
    </source>
</evidence>
<dbReference type="EMBL" id="CAXITT010000681">
    <property type="protein sequence ID" value="CAL1545149.1"/>
    <property type="molecule type" value="Genomic_DNA"/>
</dbReference>
<sequence>MAKATSCKFVPARISENTKIPPTPCLEFSAEQERINNIKQNISASDQLKFWAAKNEGTFSNKLFPSKDNRVHSSDKQEVQSFSSNSTLAAFLCKRSDVKSYFPVKKIDSCNSSPTLSITEVTIKNIRGPFRSRTPQEPRHSTMPRDVTLSPAPTLLSQISSLM</sequence>
<keyword evidence="3" id="KW-1185">Reference proteome</keyword>
<organism evidence="2 3">
    <name type="scientific">Lymnaea stagnalis</name>
    <name type="common">Great pond snail</name>
    <name type="synonym">Helix stagnalis</name>
    <dbReference type="NCBI Taxonomy" id="6523"/>
    <lineage>
        <taxon>Eukaryota</taxon>
        <taxon>Metazoa</taxon>
        <taxon>Spiralia</taxon>
        <taxon>Lophotrochozoa</taxon>
        <taxon>Mollusca</taxon>
        <taxon>Gastropoda</taxon>
        <taxon>Heterobranchia</taxon>
        <taxon>Euthyneura</taxon>
        <taxon>Panpulmonata</taxon>
        <taxon>Hygrophila</taxon>
        <taxon>Lymnaeoidea</taxon>
        <taxon>Lymnaeidae</taxon>
        <taxon>Lymnaea</taxon>
    </lineage>
</organism>
<gene>
    <name evidence="2" type="ORF">GSLYS_00018632001</name>
</gene>
<reference evidence="2 3" key="1">
    <citation type="submission" date="2024-04" db="EMBL/GenBank/DDBJ databases">
        <authorList>
            <consortium name="Genoscope - CEA"/>
            <person name="William W."/>
        </authorList>
    </citation>
    <scope>NUCLEOTIDE SEQUENCE [LARGE SCALE GENOMIC DNA]</scope>
</reference>
<name>A0AAV2IEL8_LYMST</name>
<dbReference type="AlphaFoldDB" id="A0AAV2IEL8"/>
<evidence type="ECO:0000313" key="2">
    <source>
        <dbReference type="EMBL" id="CAL1545149.1"/>
    </source>
</evidence>
<protein>
    <submittedName>
        <fullName evidence="2">Uncharacterized protein</fullName>
    </submittedName>
</protein>
<feature type="region of interest" description="Disordered" evidence="1">
    <location>
        <begin position="129"/>
        <end position="149"/>
    </location>
</feature>
<dbReference type="Proteomes" id="UP001497497">
    <property type="component" value="Unassembled WGS sequence"/>
</dbReference>
<proteinExistence type="predicted"/>
<evidence type="ECO:0000313" key="3">
    <source>
        <dbReference type="Proteomes" id="UP001497497"/>
    </source>
</evidence>
<comment type="caution">
    <text evidence="2">The sequence shown here is derived from an EMBL/GenBank/DDBJ whole genome shotgun (WGS) entry which is preliminary data.</text>
</comment>
<accession>A0AAV2IEL8</accession>